<evidence type="ECO:0000256" key="1">
    <source>
        <dbReference type="SAM" id="Phobius"/>
    </source>
</evidence>
<accession>V6J139</accession>
<feature type="transmembrane region" description="Helical" evidence="1">
    <location>
        <begin position="39"/>
        <end position="62"/>
    </location>
</feature>
<dbReference type="STRING" id="1395513.P343_01905"/>
<gene>
    <name evidence="3" type="ORF">P343_01905</name>
</gene>
<dbReference type="OrthoDB" id="2357232at2"/>
<evidence type="ECO:0000259" key="2">
    <source>
        <dbReference type="Pfam" id="PF13273"/>
    </source>
</evidence>
<feature type="domain" description="DUF4064" evidence="2">
    <location>
        <begin position="2"/>
        <end position="86"/>
    </location>
</feature>
<dbReference type="Proteomes" id="UP000018296">
    <property type="component" value="Unassembled WGS sequence"/>
</dbReference>
<evidence type="ECO:0000313" key="3">
    <source>
        <dbReference type="EMBL" id="EST13525.1"/>
    </source>
</evidence>
<organism evidence="3 4">
    <name type="scientific">Sporolactobacillus laevolacticus DSM 442</name>
    <dbReference type="NCBI Taxonomy" id="1395513"/>
    <lineage>
        <taxon>Bacteria</taxon>
        <taxon>Bacillati</taxon>
        <taxon>Bacillota</taxon>
        <taxon>Bacilli</taxon>
        <taxon>Bacillales</taxon>
        <taxon>Sporolactobacillaceae</taxon>
        <taxon>Sporolactobacillus</taxon>
    </lineage>
</organism>
<sequence>MNRTPEFVLSLIAVILNTFIWLIQILSALTKVSWGSDDLAFSMAYAIGYGSIYFVMLFLLWVSTFKIKNNSKGWGIFILVMGALNTLSVSFISGVLLLIAGIMMLARKPKVNKQ</sequence>
<dbReference type="RefSeq" id="WP_023508694.1">
    <property type="nucleotide sequence ID" value="NZ_AWTC01000001.1"/>
</dbReference>
<dbReference type="AlphaFoldDB" id="V6J139"/>
<comment type="caution">
    <text evidence="3">The sequence shown here is derived from an EMBL/GenBank/DDBJ whole genome shotgun (WGS) entry which is preliminary data.</text>
</comment>
<protein>
    <recommendedName>
        <fullName evidence="2">DUF4064 domain-containing protein</fullName>
    </recommendedName>
</protein>
<feature type="transmembrane region" description="Helical" evidence="1">
    <location>
        <begin position="7"/>
        <end position="27"/>
    </location>
</feature>
<keyword evidence="4" id="KW-1185">Reference proteome</keyword>
<evidence type="ECO:0000313" key="4">
    <source>
        <dbReference type="Proteomes" id="UP000018296"/>
    </source>
</evidence>
<reference evidence="3 4" key="1">
    <citation type="journal article" date="2013" name="Genome Announc.">
        <title>Genome Sequence of Sporolactobacillus laevolacticus DSM442, an Efficient Polymer-Grade D-Lactate Producer from Agricultural Waste Cottonseed as a Nitrogen Source.</title>
        <authorList>
            <person name="Wang H."/>
            <person name="Wang L."/>
            <person name="Ju J."/>
            <person name="Yu B."/>
            <person name="Ma Y."/>
        </authorList>
    </citation>
    <scope>NUCLEOTIDE SEQUENCE [LARGE SCALE GENOMIC DNA]</scope>
    <source>
        <strain evidence="3 4">DSM 442</strain>
    </source>
</reference>
<keyword evidence="1" id="KW-0472">Membrane</keyword>
<proteinExistence type="predicted"/>
<dbReference type="PATRIC" id="fig|1395513.3.peg.388"/>
<keyword evidence="1" id="KW-0812">Transmembrane</keyword>
<keyword evidence="1" id="KW-1133">Transmembrane helix</keyword>
<feature type="transmembrane region" description="Helical" evidence="1">
    <location>
        <begin position="74"/>
        <end position="106"/>
    </location>
</feature>
<name>V6J139_9BACL</name>
<dbReference type="Pfam" id="PF13273">
    <property type="entry name" value="DUF4064"/>
    <property type="match status" value="1"/>
</dbReference>
<dbReference type="InterPro" id="IPR025273">
    <property type="entry name" value="DUF4064"/>
</dbReference>
<dbReference type="EMBL" id="AWTC01000001">
    <property type="protein sequence ID" value="EST13525.1"/>
    <property type="molecule type" value="Genomic_DNA"/>
</dbReference>